<dbReference type="InterPro" id="IPR019734">
    <property type="entry name" value="TPR_rpt"/>
</dbReference>
<proteinExistence type="predicted"/>
<reference evidence="3" key="1">
    <citation type="journal article" date="2021" name="Syst. Appl. Microbiol.">
        <title>Roseomonas hellenica sp. nov., isolated from roots of wild-growing Alkanna tinctoria.</title>
        <authorList>
            <person name="Rat A."/>
            <person name="Naranjo H.D."/>
            <person name="Lebbe L."/>
            <person name="Cnockaert M."/>
            <person name="Krigas N."/>
            <person name="Grigoriadou K."/>
            <person name="Maloupa E."/>
            <person name="Willems A."/>
        </authorList>
    </citation>
    <scope>NUCLEOTIDE SEQUENCE [LARGE SCALE GENOMIC DNA]</scope>
    <source>
        <strain evidence="3">LMG 31523</strain>
    </source>
</reference>
<dbReference type="PROSITE" id="PS50005">
    <property type="entry name" value="TPR"/>
    <property type="match status" value="2"/>
</dbReference>
<dbReference type="InterPro" id="IPR011990">
    <property type="entry name" value="TPR-like_helical_dom_sf"/>
</dbReference>
<accession>A0ABS5F6I5</accession>
<dbReference type="RefSeq" id="WP_211855958.1">
    <property type="nucleotide sequence ID" value="NZ_JAAGBB010000050.1"/>
</dbReference>
<keyword evidence="3" id="KW-1185">Reference proteome</keyword>
<feature type="repeat" description="TPR" evidence="1">
    <location>
        <begin position="108"/>
        <end position="141"/>
    </location>
</feature>
<dbReference type="Proteomes" id="UP001196870">
    <property type="component" value="Unassembled WGS sequence"/>
</dbReference>
<protein>
    <submittedName>
        <fullName evidence="2">Tetratricopeptide repeat protein</fullName>
    </submittedName>
</protein>
<dbReference type="PROSITE" id="PS51257">
    <property type="entry name" value="PROKAR_LIPOPROTEIN"/>
    <property type="match status" value="1"/>
</dbReference>
<dbReference type="Gene3D" id="1.25.40.10">
    <property type="entry name" value="Tetratricopeptide repeat domain"/>
    <property type="match status" value="1"/>
</dbReference>
<evidence type="ECO:0000313" key="2">
    <source>
        <dbReference type="EMBL" id="MBR0668180.1"/>
    </source>
</evidence>
<organism evidence="2 3">
    <name type="scientific">Plastoroseomonas hellenica</name>
    <dbReference type="NCBI Taxonomy" id="2687306"/>
    <lineage>
        <taxon>Bacteria</taxon>
        <taxon>Pseudomonadati</taxon>
        <taxon>Pseudomonadota</taxon>
        <taxon>Alphaproteobacteria</taxon>
        <taxon>Acetobacterales</taxon>
        <taxon>Acetobacteraceae</taxon>
        <taxon>Plastoroseomonas</taxon>
    </lineage>
</organism>
<dbReference type="Pfam" id="PF14559">
    <property type="entry name" value="TPR_19"/>
    <property type="match status" value="1"/>
</dbReference>
<dbReference type="SUPFAM" id="SSF48452">
    <property type="entry name" value="TPR-like"/>
    <property type="match status" value="1"/>
</dbReference>
<dbReference type="SMART" id="SM00028">
    <property type="entry name" value="TPR"/>
    <property type="match status" value="2"/>
</dbReference>
<keyword evidence="1" id="KW-0802">TPR repeat</keyword>
<gene>
    <name evidence="2" type="ORF">GXW71_27750</name>
</gene>
<sequence length="225" mass="24464">MIRSVLLALLLGFGGCTEGGDLGSLFGSSLASDNRGSDSERDLYLDVIAGLNQRGLYHASLAHLDEYTRRHRATERSQLLRADALASVGQREEATRLYRELLAGGSAAAAQNGLGRVAALSGDWPGAATSFQEAVARDPTNVRYLNNLGYAYLRAGDARQAEFRLRQAEELEPQNIEVGNNLTLLFLTDNRRQEGEARLARIADPNARQAIRRQAQTIAQGAPRS</sequence>
<evidence type="ECO:0000313" key="3">
    <source>
        <dbReference type="Proteomes" id="UP001196870"/>
    </source>
</evidence>
<name>A0ABS5F6I5_9PROT</name>
<dbReference type="EMBL" id="JAAGBB010000050">
    <property type="protein sequence ID" value="MBR0668180.1"/>
    <property type="molecule type" value="Genomic_DNA"/>
</dbReference>
<evidence type="ECO:0000256" key="1">
    <source>
        <dbReference type="PROSITE-ProRule" id="PRU00339"/>
    </source>
</evidence>
<feature type="repeat" description="TPR" evidence="1">
    <location>
        <begin position="142"/>
        <end position="175"/>
    </location>
</feature>
<comment type="caution">
    <text evidence="2">The sequence shown here is derived from an EMBL/GenBank/DDBJ whole genome shotgun (WGS) entry which is preliminary data.</text>
</comment>